<accession>A0A0E0EXS7</accession>
<evidence type="ECO:0000313" key="4">
    <source>
        <dbReference type="Proteomes" id="UP000008021"/>
    </source>
</evidence>
<dbReference type="PROSITE" id="PS50066">
    <property type="entry name" value="MADS_BOX_2"/>
    <property type="match status" value="1"/>
</dbReference>
<feature type="domain" description="MADS-box" evidence="2">
    <location>
        <begin position="1"/>
        <end position="21"/>
    </location>
</feature>
<organism evidence="3">
    <name type="scientific">Oryza meridionalis</name>
    <dbReference type="NCBI Taxonomy" id="40149"/>
    <lineage>
        <taxon>Eukaryota</taxon>
        <taxon>Viridiplantae</taxon>
        <taxon>Streptophyta</taxon>
        <taxon>Embryophyta</taxon>
        <taxon>Tracheophyta</taxon>
        <taxon>Spermatophyta</taxon>
        <taxon>Magnoliopsida</taxon>
        <taxon>Liliopsida</taxon>
        <taxon>Poales</taxon>
        <taxon>Poaceae</taxon>
        <taxon>BOP clade</taxon>
        <taxon>Oryzoideae</taxon>
        <taxon>Oryzeae</taxon>
        <taxon>Oryzinae</taxon>
        <taxon>Oryza</taxon>
    </lineage>
</organism>
<keyword evidence="4" id="KW-1185">Reference proteome</keyword>
<sequence>MELKRIENRINRQMAFAERRNPCSRRPASELDLRRPKSRSSSSPTAGSTVRNITETLHLPNIWADTAIQPRTAYWKFHWQLGEDTPGHLARKELEKLDEGTQRRAALHPEVVEAILDEWRMWRMAGHDADASPRPLILLRQADRLNLLAQSPVRSQRDKEAAARKARKDHGSATVSVLYANKSNPTEKDFLGSGFIIRILQPPRMDSLLKEKIAIAKYPNAVPGIITGPLRWSASTPMLAQFPHSCYGIDGCSGSPVISHKSGKALGVFSSSENEIHWAIATVSVKDDLRSWLQVDQTVTMKQMIKLL</sequence>
<dbReference type="GO" id="GO:0003677">
    <property type="term" value="F:DNA binding"/>
    <property type="evidence" value="ECO:0007669"/>
    <property type="project" value="InterPro"/>
</dbReference>
<evidence type="ECO:0000259" key="2">
    <source>
        <dbReference type="PROSITE" id="PS50066"/>
    </source>
</evidence>
<feature type="compositionally biased region" description="Basic and acidic residues" evidence="1">
    <location>
        <begin position="18"/>
        <end position="35"/>
    </location>
</feature>
<dbReference type="GO" id="GO:0046983">
    <property type="term" value="F:protein dimerization activity"/>
    <property type="evidence" value="ECO:0007669"/>
    <property type="project" value="InterPro"/>
</dbReference>
<dbReference type="AlphaFoldDB" id="A0A0E0EXS7"/>
<evidence type="ECO:0000313" key="3">
    <source>
        <dbReference type="EnsemblPlants" id="OMERI10G07120.3"/>
    </source>
</evidence>
<protein>
    <recommendedName>
        <fullName evidence="2">MADS-box domain-containing protein</fullName>
    </recommendedName>
</protein>
<dbReference type="HOGENOM" id="CLU_991704_0_0_1"/>
<proteinExistence type="predicted"/>
<reference evidence="3" key="1">
    <citation type="submission" date="2015-04" db="UniProtKB">
        <authorList>
            <consortium name="EnsemblPlants"/>
        </authorList>
    </citation>
    <scope>IDENTIFICATION</scope>
</reference>
<dbReference type="EnsemblPlants" id="OMERI10G07120.3">
    <property type="protein sequence ID" value="OMERI10G07120.3"/>
    <property type="gene ID" value="OMERI10G07120"/>
</dbReference>
<dbReference type="InterPro" id="IPR002100">
    <property type="entry name" value="TF_MADSbox"/>
</dbReference>
<dbReference type="Gramene" id="OMERI10G07120.3">
    <property type="protein sequence ID" value="OMERI10G07120.3"/>
    <property type="gene ID" value="OMERI10G07120"/>
</dbReference>
<reference evidence="3" key="2">
    <citation type="submission" date="2018-05" db="EMBL/GenBank/DDBJ databases">
        <title>OmerRS3 (Oryza meridionalis Reference Sequence Version 3).</title>
        <authorList>
            <person name="Zhang J."/>
            <person name="Kudrna D."/>
            <person name="Lee S."/>
            <person name="Talag J."/>
            <person name="Welchert J."/>
            <person name="Wing R.A."/>
        </authorList>
    </citation>
    <scope>NUCLEOTIDE SEQUENCE [LARGE SCALE GENOMIC DNA]</scope>
    <source>
        <strain evidence="3">cv. OR44</strain>
    </source>
</reference>
<evidence type="ECO:0000256" key="1">
    <source>
        <dbReference type="SAM" id="MobiDB-lite"/>
    </source>
</evidence>
<feature type="region of interest" description="Disordered" evidence="1">
    <location>
        <begin position="18"/>
        <end position="49"/>
    </location>
</feature>
<name>A0A0E0EXS7_9ORYZ</name>
<dbReference type="Proteomes" id="UP000008021">
    <property type="component" value="Chromosome 10"/>
</dbReference>